<dbReference type="SUPFAM" id="SSF53822">
    <property type="entry name" value="Periplasmic binding protein-like I"/>
    <property type="match status" value="1"/>
</dbReference>
<keyword evidence="2" id="KW-0472">Membrane</keyword>
<dbReference type="Proteomes" id="UP001183246">
    <property type="component" value="Unassembled WGS sequence"/>
</dbReference>
<feature type="transmembrane region" description="Helical" evidence="2">
    <location>
        <begin position="21"/>
        <end position="42"/>
    </location>
</feature>
<proteinExistence type="predicted"/>
<evidence type="ECO:0000313" key="3">
    <source>
        <dbReference type="EMBL" id="MDT0341590.1"/>
    </source>
</evidence>
<accession>A0ABU2MJ84</accession>
<keyword evidence="2" id="KW-0812">Transmembrane</keyword>
<name>A0ABU2MJ84_9ACTN</name>
<keyword evidence="2" id="KW-1133">Transmembrane helix</keyword>
<dbReference type="RefSeq" id="WP_311702713.1">
    <property type="nucleotide sequence ID" value="NZ_JAVREL010000001.1"/>
</dbReference>
<dbReference type="InterPro" id="IPR028082">
    <property type="entry name" value="Peripla_BP_I"/>
</dbReference>
<feature type="region of interest" description="Disordered" evidence="1">
    <location>
        <begin position="475"/>
        <end position="508"/>
    </location>
</feature>
<dbReference type="PANTHER" id="PTHR30483:SF6">
    <property type="entry name" value="PERIPLASMIC BINDING PROTEIN OF ABC TRANSPORTER FOR NATURAL AMINO ACIDS"/>
    <property type="match status" value="1"/>
</dbReference>
<organism evidence="3 4">
    <name type="scientific">Streptomyces litchfieldiae</name>
    <dbReference type="NCBI Taxonomy" id="3075543"/>
    <lineage>
        <taxon>Bacteria</taxon>
        <taxon>Bacillati</taxon>
        <taxon>Actinomycetota</taxon>
        <taxon>Actinomycetes</taxon>
        <taxon>Kitasatosporales</taxon>
        <taxon>Streptomycetaceae</taxon>
        <taxon>Streptomyces</taxon>
    </lineage>
</organism>
<evidence type="ECO:0000313" key="4">
    <source>
        <dbReference type="Proteomes" id="UP001183246"/>
    </source>
</evidence>
<dbReference type="EMBL" id="JAVREL010000001">
    <property type="protein sequence ID" value="MDT0341590.1"/>
    <property type="molecule type" value="Genomic_DNA"/>
</dbReference>
<evidence type="ECO:0000256" key="2">
    <source>
        <dbReference type="SAM" id="Phobius"/>
    </source>
</evidence>
<dbReference type="Gene3D" id="3.40.50.2300">
    <property type="match status" value="2"/>
</dbReference>
<gene>
    <name evidence="3" type="ORF">RM590_02875</name>
</gene>
<reference evidence="4" key="1">
    <citation type="submission" date="2023-07" db="EMBL/GenBank/DDBJ databases">
        <title>30 novel species of actinomycetes from the DSMZ collection.</title>
        <authorList>
            <person name="Nouioui I."/>
        </authorList>
    </citation>
    <scope>NUCLEOTIDE SEQUENCE [LARGE SCALE GENOMIC DNA]</scope>
    <source>
        <strain evidence="4">DSM 44938</strain>
    </source>
</reference>
<dbReference type="InterPro" id="IPR051010">
    <property type="entry name" value="BCAA_transport"/>
</dbReference>
<protein>
    <submittedName>
        <fullName evidence="3">Uncharacterized protein</fullName>
    </submittedName>
</protein>
<evidence type="ECO:0000256" key="1">
    <source>
        <dbReference type="SAM" id="MobiDB-lite"/>
    </source>
</evidence>
<sequence>MSFRQAAGRNEFENPPRRGARLLLGVAGVITVVLVAFLVVWLPDRLDCDGADLTEREGECVGVTDGSPAFLPTGDDELDDGFRAVQELIKEENDRVAEQGDPYVKVGLLATLTPDDEGPQAPQRVLHALEGAYTAQMRANQTRQLGDPAPQIQLHLANVGSRHEQWQPAVDRLVSMADDTDPLVAVVGLSVSTRHSQEAAKRLADHGIPIVASSASADGLNSASVPGLIRVTASNTDFVTALRQYVRDREQLTEAILVYDENAPDLHVTTLTEAFRELMADELGANPDQPFQGTTVDRDASAALFDAAVRNICQAEVDMVLFAGRTGDLHAFVESLHSRSCREEPMTVLFVETGPVVDVDAEQRLAENNITIVQASAMDPAWSRDFGPESDAPAGFQGFFEQYDTHIGYVEDVPAALADGYAVANHDAMATAIRAIRVSHAQDPESPMTSDRVGDALFLLHLGNAVEAASGTLHFTTDRQGDPGGKPVPIIETPPGPTPPELYTTPVP</sequence>
<comment type="caution">
    <text evidence="3">The sequence shown here is derived from an EMBL/GenBank/DDBJ whole genome shotgun (WGS) entry which is preliminary data.</text>
</comment>
<dbReference type="PANTHER" id="PTHR30483">
    <property type="entry name" value="LEUCINE-SPECIFIC-BINDING PROTEIN"/>
    <property type="match status" value="1"/>
</dbReference>
<keyword evidence="4" id="KW-1185">Reference proteome</keyword>